<protein>
    <submittedName>
        <fullName evidence="5">Metallophosphoesterase family protein</fullName>
    </submittedName>
</protein>
<evidence type="ECO:0000256" key="1">
    <source>
        <dbReference type="ARBA" id="ARBA00022729"/>
    </source>
</evidence>
<dbReference type="InterPro" id="IPR004843">
    <property type="entry name" value="Calcineurin-like_PHP"/>
</dbReference>
<proteinExistence type="predicted"/>
<evidence type="ECO:0000313" key="5">
    <source>
        <dbReference type="EMBL" id="QNO18193.1"/>
    </source>
</evidence>
<dbReference type="RefSeq" id="WP_212507258.1">
    <property type="nucleotide sequence ID" value="NZ_CP060696.1"/>
</dbReference>
<dbReference type="Pfam" id="PF16656">
    <property type="entry name" value="Pur_ac_phosph_N"/>
    <property type="match status" value="1"/>
</dbReference>
<dbReference type="GO" id="GO:0003993">
    <property type="term" value="F:acid phosphatase activity"/>
    <property type="evidence" value="ECO:0007669"/>
    <property type="project" value="InterPro"/>
</dbReference>
<dbReference type="Pfam" id="PF00149">
    <property type="entry name" value="Metallophos"/>
    <property type="match status" value="1"/>
</dbReference>
<evidence type="ECO:0000313" key="6">
    <source>
        <dbReference type="Proteomes" id="UP000516046"/>
    </source>
</evidence>
<evidence type="ECO:0000256" key="2">
    <source>
        <dbReference type="SAM" id="SignalP"/>
    </source>
</evidence>
<keyword evidence="6" id="KW-1185">Reference proteome</keyword>
<feature type="signal peptide" evidence="2">
    <location>
        <begin position="1"/>
        <end position="27"/>
    </location>
</feature>
<dbReference type="SUPFAM" id="SSF49363">
    <property type="entry name" value="Purple acid phosphatase, N-terminal domain"/>
    <property type="match status" value="1"/>
</dbReference>
<dbReference type="Proteomes" id="UP000516046">
    <property type="component" value="Chromosome"/>
</dbReference>
<dbReference type="EMBL" id="CP060696">
    <property type="protein sequence ID" value="QNO18193.1"/>
    <property type="molecule type" value="Genomic_DNA"/>
</dbReference>
<evidence type="ECO:0000259" key="4">
    <source>
        <dbReference type="Pfam" id="PF16656"/>
    </source>
</evidence>
<dbReference type="AlphaFoldDB" id="A0A7G9WHN1"/>
<dbReference type="SUPFAM" id="SSF56300">
    <property type="entry name" value="Metallo-dependent phosphatases"/>
    <property type="match status" value="1"/>
</dbReference>
<evidence type="ECO:0000259" key="3">
    <source>
        <dbReference type="Pfam" id="PF00149"/>
    </source>
</evidence>
<dbReference type="PANTHER" id="PTHR45867:SF3">
    <property type="entry name" value="ACID PHOSPHATASE TYPE 7"/>
    <property type="match status" value="1"/>
</dbReference>
<dbReference type="InterPro" id="IPR008963">
    <property type="entry name" value="Purple_acid_Pase-like_N"/>
</dbReference>
<dbReference type="InterPro" id="IPR015914">
    <property type="entry name" value="PAPs_N"/>
</dbReference>
<dbReference type="Gene3D" id="2.60.40.380">
    <property type="entry name" value="Purple acid phosphatase-like, N-terminal"/>
    <property type="match status" value="1"/>
</dbReference>
<name>A0A7G9WHN1_9FIRM</name>
<feature type="chain" id="PRO_5028893276" evidence="2">
    <location>
        <begin position="28"/>
        <end position="704"/>
    </location>
</feature>
<organism evidence="5 6">
    <name type="scientific">Caproicibacterium amylolyticum</name>
    <dbReference type="NCBI Taxonomy" id="2766537"/>
    <lineage>
        <taxon>Bacteria</taxon>
        <taxon>Bacillati</taxon>
        <taxon>Bacillota</taxon>
        <taxon>Clostridia</taxon>
        <taxon>Eubacteriales</taxon>
        <taxon>Oscillospiraceae</taxon>
        <taxon>Caproicibacterium</taxon>
    </lineage>
</organism>
<keyword evidence="1 2" id="KW-0732">Signal</keyword>
<feature type="domain" description="Purple acid phosphatase N-terminal" evidence="4">
    <location>
        <begin position="64"/>
        <end position="155"/>
    </location>
</feature>
<dbReference type="PANTHER" id="PTHR45867">
    <property type="entry name" value="PURPLE ACID PHOSPHATASE"/>
    <property type="match status" value="1"/>
</dbReference>
<feature type="domain" description="Calcineurin-like phosphoesterase" evidence="3">
    <location>
        <begin position="166"/>
        <end position="372"/>
    </location>
</feature>
<dbReference type="Gene3D" id="3.60.21.10">
    <property type="match status" value="1"/>
</dbReference>
<sequence>MNPRNKKVLAGVLACAVVVSTGSAVFAATEGKFCNGASSSVSSTDTKWNDWTETWKTVSTDYTKVSMTPGADDTQMNFAWYSKTVSGKDATPVVLFGTDKNNLKEFTGTFGTVNEKLVSGYQYNHVTVTGLTENTTYYYSVERNGEKSEPVQYKTGSFSHMKMLYVGDPQIGASKGQTQNAAKLEEKDGEANTAARNDAYGWDRTLDIAAQQNPDLNFIISAGDQVNKTGKAKEEEYAGFLNANVLQSLPVATTIGNHDSLNEDYSYHFNDPNPTGNGKTTAGSDYYYSYGSALFVVLNTNNYNCAEHEDTLKKATAAYPSAKWRIVTIHQDIYGSGLDHSETDGMILRTQLTPIFDKYDVDVVLQGHDHTYSRTKLLEGDAQSHGEYEMPFDTASNDYDWDNVKNNVTGETIPFSPAAGNSKAQSAHNKFMADNKCYVMQDAPSGTVTNPSGTLYMTANSASGSKYYELLSTQQDYVAKRSQNWLPSYSVIDLTNDTFKIDTYQITDAGSTEKIDQTFTIIKNGAADTATVKCSQSGTVKTPLGYNTAFTVKTDKAPASVNAGSKDATINTLKAWNASTKTATYAVYGLHNNKEVGIYVNGTKQFTASTNARPFSSDTNKDLAVKKGQQYTFAVTVPKGGTKPAFTVGSGSALQTLAKGSKSNADGSVTYLYGIRAIGSKGQQTGIYIMLDDKLYCVFRGTVG</sequence>
<dbReference type="GO" id="GO:0046872">
    <property type="term" value="F:metal ion binding"/>
    <property type="evidence" value="ECO:0007669"/>
    <property type="project" value="InterPro"/>
</dbReference>
<dbReference type="KEGG" id="caml:H6X83_00535"/>
<dbReference type="InterPro" id="IPR029052">
    <property type="entry name" value="Metallo-depent_PP-like"/>
</dbReference>
<reference evidence="5 6" key="1">
    <citation type="submission" date="2020-08" db="EMBL/GenBank/DDBJ databases">
        <authorList>
            <person name="Ren C."/>
            <person name="Gu Y."/>
            <person name="Xu Y."/>
        </authorList>
    </citation>
    <scope>NUCLEOTIDE SEQUENCE [LARGE SCALE GENOMIC DNA]</scope>
    <source>
        <strain evidence="5 6">LBM18003</strain>
    </source>
</reference>
<accession>A0A7G9WHN1</accession>
<gene>
    <name evidence="5" type="ORF">H6X83_00535</name>
</gene>